<evidence type="ECO:0000259" key="9">
    <source>
        <dbReference type="Pfam" id="PF13382"/>
    </source>
</evidence>
<reference evidence="11" key="1">
    <citation type="journal article" date="2019" name="Int. J. Syst. Evol. Microbiol.">
        <title>The Global Catalogue of Microorganisms (GCM) 10K type strain sequencing project: providing services to taxonomists for standard genome sequencing and annotation.</title>
        <authorList>
            <consortium name="The Broad Institute Genomics Platform"/>
            <consortium name="The Broad Institute Genome Sequencing Center for Infectious Disease"/>
            <person name="Wu L."/>
            <person name="Ma J."/>
        </authorList>
    </citation>
    <scope>NUCLEOTIDE SEQUENCE [LARGE SCALE GENOMIC DNA]</scope>
    <source>
        <strain evidence="11">CCUG 55250</strain>
    </source>
</reference>
<comment type="caution">
    <text evidence="10">The sequence shown here is derived from an EMBL/GenBank/DDBJ whole genome shotgun (WGS) entry which is preliminary data.</text>
</comment>
<dbReference type="InterPro" id="IPR026912">
    <property type="entry name" value="Adenine_deam_C"/>
</dbReference>
<dbReference type="InterPro" id="IPR011059">
    <property type="entry name" value="Metal-dep_hydrolase_composite"/>
</dbReference>
<accession>A0ABW0IDY5</accession>
<evidence type="ECO:0000256" key="1">
    <source>
        <dbReference type="ARBA" id="ARBA00006773"/>
    </source>
</evidence>
<dbReference type="HAMAP" id="MF_01518">
    <property type="entry name" value="Adenine_deamin"/>
    <property type="match status" value="1"/>
</dbReference>
<evidence type="ECO:0000313" key="10">
    <source>
        <dbReference type="EMBL" id="MFC5411703.1"/>
    </source>
</evidence>
<dbReference type="PANTHER" id="PTHR11113">
    <property type="entry name" value="N-ACETYLGLUCOSAMINE-6-PHOSPHATE DEACETYLASE"/>
    <property type="match status" value="1"/>
</dbReference>
<dbReference type="SUPFAM" id="SSF51338">
    <property type="entry name" value="Composite domain of metallo-dependent hydrolases"/>
    <property type="match status" value="1"/>
</dbReference>
<feature type="region of interest" description="Disordered" evidence="7">
    <location>
        <begin position="365"/>
        <end position="393"/>
    </location>
</feature>
<evidence type="ECO:0000256" key="3">
    <source>
        <dbReference type="ARBA" id="ARBA00022801"/>
    </source>
</evidence>
<name>A0ABW0IDY5_9BACT</name>
<dbReference type="EMBL" id="JBHSMA010000007">
    <property type="protein sequence ID" value="MFC5411703.1"/>
    <property type="molecule type" value="Genomic_DNA"/>
</dbReference>
<evidence type="ECO:0000256" key="2">
    <source>
        <dbReference type="ARBA" id="ARBA00012782"/>
    </source>
</evidence>
<comment type="similarity">
    <text evidence="1 6">Belongs to the metallo-dependent hydrolases superfamily. Adenine deaminase family.</text>
</comment>
<dbReference type="CDD" id="cd01295">
    <property type="entry name" value="AdeC"/>
    <property type="match status" value="1"/>
</dbReference>
<dbReference type="Gene3D" id="3.20.20.140">
    <property type="entry name" value="Metal-dependent hydrolases"/>
    <property type="match status" value="1"/>
</dbReference>
<dbReference type="InterPro" id="IPR006680">
    <property type="entry name" value="Amidohydro-rel"/>
</dbReference>
<dbReference type="InterPro" id="IPR032466">
    <property type="entry name" value="Metal_Hydrolase"/>
</dbReference>
<organism evidence="10 11">
    <name type="scientific">Larkinella bovis</name>
    <dbReference type="NCBI Taxonomy" id="683041"/>
    <lineage>
        <taxon>Bacteria</taxon>
        <taxon>Pseudomonadati</taxon>
        <taxon>Bacteroidota</taxon>
        <taxon>Cytophagia</taxon>
        <taxon>Cytophagales</taxon>
        <taxon>Spirosomataceae</taxon>
        <taxon>Larkinella</taxon>
    </lineage>
</organism>
<protein>
    <recommendedName>
        <fullName evidence="2 6">Adenine deaminase</fullName>
        <shortName evidence="6">Adenase</shortName>
        <shortName evidence="6">Adenine aminase</shortName>
        <ecNumber evidence="2 6">3.5.4.2</ecNumber>
    </recommendedName>
</protein>
<comment type="cofactor">
    <cofactor evidence="6">
        <name>Mn(2+)</name>
        <dbReference type="ChEBI" id="CHEBI:29035"/>
    </cofactor>
</comment>
<dbReference type="SUPFAM" id="SSF51556">
    <property type="entry name" value="Metallo-dependent hydrolases"/>
    <property type="match status" value="1"/>
</dbReference>
<feature type="domain" description="Adenine deaminase C-terminal" evidence="9">
    <location>
        <begin position="420"/>
        <end position="587"/>
    </location>
</feature>
<dbReference type="PANTHER" id="PTHR11113:SF2">
    <property type="entry name" value="ADENINE DEAMINASE"/>
    <property type="match status" value="1"/>
</dbReference>
<evidence type="ECO:0000256" key="6">
    <source>
        <dbReference type="HAMAP-Rule" id="MF_01518"/>
    </source>
</evidence>
<proteinExistence type="inferred from homology"/>
<dbReference type="EC" id="3.5.4.2" evidence="2 6"/>
<evidence type="ECO:0000313" key="11">
    <source>
        <dbReference type="Proteomes" id="UP001596106"/>
    </source>
</evidence>
<dbReference type="Pfam" id="PF01979">
    <property type="entry name" value="Amidohydro_1"/>
    <property type="match status" value="1"/>
</dbReference>
<comment type="catalytic activity">
    <reaction evidence="5 6">
        <text>adenine + H2O + H(+) = hypoxanthine + NH4(+)</text>
        <dbReference type="Rhea" id="RHEA:23688"/>
        <dbReference type="ChEBI" id="CHEBI:15377"/>
        <dbReference type="ChEBI" id="CHEBI:15378"/>
        <dbReference type="ChEBI" id="CHEBI:16708"/>
        <dbReference type="ChEBI" id="CHEBI:17368"/>
        <dbReference type="ChEBI" id="CHEBI:28938"/>
        <dbReference type="EC" id="3.5.4.2"/>
    </reaction>
</comment>
<dbReference type="RefSeq" id="WP_379848588.1">
    <property type="nucleotide sequence ID" value="NZ_JBHSMA010000007.1"/>
</dbReference>
<gene>
    <name evidence="6" type="primary">ade</name>
    <name evidence="10" type="ORF">ACFPMF_20440</name>
</gene>
<keyword evidence="3 6" id="KW-0378">Hydrolase</keyword>
<dbReference type="Pfam" id="PF13382">
    <property type="entry name" value="Adenine_deam_C"/>
    <property type="match status" value="1"/>
</dbReference>
<keyword evidence="11" id="KW-1185">Reference proteome</keyword>
<evidence type="ECO:0000256" key="5">
    <source>
        <dbReference type="ARBA" id="ARBA00047720"/>
    </source>
</evidence>
<evidence type="ECO:0000259" key="8">
    <source>
        <dbReference type="Pfam" id="PF01979"/>
    </source>
</evidence>
<keyword evidence="4 6" id="KW-0464">Manganese</keyword>
<sequence length="595" mass="64598">MQVSGNLLNLFDRTIRFSQLTIEQGRIYHINELGPERSGEPYLLPGFVDAHVHIESSLLTPAQFARLAVVHGTVATVSDPHEIGNVLGVKGVEYMIADGQRTPFKFCFGAPSCVPATSFETAGATIGVRDLRRLLGLKEIGYLAEMMNFPGVLHNDPEVMAKIALAQAFNKPIDGHAPGLRGDDAQRYIDAGMSTDHECFTYDEGLDKVQRGMNILIREGSAAKNFDALIPLLRDFPEKIMFCSDDKHPDSLVEGHINQLVKRALAQGQELFHVLRAACLNPVLHYRLPVGLLREGDPADFILVDDLAVFSVLKTVIQGEVVAENGISHLPDLRSEHVNQFHCLPKKPADFAVWLEKEDQNADADLQSASKTAADLQSAGNNASDEPADSKSTAAASRIANLTQLTHPKQLRVIEALDGQLITNRLLLPPTLSENRLVADVARDILKITVVNRYQNTAPALAFIKNFGLKKGAIASSVGHDSHNIVAVGCDDESLCQAVNLVIEAKGGLSAVADPATCQLLPLPIAGLMTDGDGYTVADQYTTIDRFVKNELGSTLTSPFMTLSFMALLVIPSLKLSDKGLFDGQNFRFTPLMAP</sequence>
<feature type="compositionally biased region" description="Polar residues" evidence="7">
    <location>
        <begin position="378"/>
        <end position="393"/>
    </location>
</feature>
<dbReference type="InterPro" id="IPR006679">
    <property type="entry name" value="Adenine_deam"/>
</dbReference>
<evidence type="ECO:0000256" key="7">
    <source>
        <dbReference type="SAM" id="MobiDB-lite"/>
    </source>
</evidence>
<dbReference type="Proteomes" id="UP001596106">
    <property type="component" value="Unassembled WGS sequence"/>
</dbReference>
<evidence type="ECO:0000256" key="4">
    <source>
        <dbReference type="ARBA" id="ARBA00023211"/>
    </source>
</evidence>
<feature type="domain" description="Amidohydrolase-related" evidence="8">
    <location>
        <begin position="42"/>
        <end position="322"/>
    </location>
</feature>